<dbReference type="HAMAP" id="MF_00374">
    <property type="entry name" value="Ribosomal_uL29"/>
    <property type="match status" value="1"/>
</dbReference>
<comment type="caution">
    <text evidence="6">The sequence shown here is derived from an EMBL/GenBank/DDBJ whole genome shotgun (WGS) entry which is preliminary data.</text>
</comment>
<dbReference type="Pfam" id="PF00831">
    <property type="entry name" value="Ribosomal_L29"/>
    <property type="match status" value="1"/>
</dbReference>
<proteinExistence type="inferred from homology"/>
<comment type="similarity">
    <text evidence="1 5">Belongs to the universal ribosomal protein uL29 family.</text>
</comment>
<accession>A0A845DCV7</accession>
<organism evidence="6 7">
    <name type="scientific">Candidatus Spechtbacteria bacterium SB0662_bin_43</name>
    <dbReference type="NCBI Taxonomy" id="2604897"/>
    <lineage>
        <taxon>Bacteria</taxon>
        <taxon>Candidatus Spechtiibacteriota</taxon>
    </lineage>
</organism>
<sequence length="100" mass="11541">MVCLKKSHEPLLKEHGINFLSKQGLFKGKSMKYQELQQKSDKELKELLKTLKTRSVELRFNVLGGNAKDIQEMRTSKKTIAKILTLLSQRKRGVALQEQE</sequence>
<dbReference type="GO" id="GO:0006412">
    <property type="term" value="P:translation"/>
    <property type="evidence" value="ECO:0007669"/>
    <property type="project" value="UniProtKB-UniRule"/>
</dbReference>
<dbReference type="InterPro" id="IPR001854">
    <property type="entry name" value="Ribosomal_uL29"/>
</dbReference>
<dbReference type="NCBIfam" id="TIGR00012">
    <property type="entry name" value="L29"/>
    <property type="match status" value="1"/>
</dbReference>
<evidence type="ECO:0000313" key="6">
    <source>
        <dbReference type="EMBL" id="MYE38494.1"/>
    </source>
</evidence>
<dbReference type="InterPro" id="IPR036049">
    <property type="entry name" value="Ribosomal_uL29_sf"/>
</dbReference>
<evidence type="ECO:0000256" key="4">
    <source>
        <dbReference type="ARBA" id="ARBA00035204"/>
    </source>
</evidence>
<evidence type="ECO:0000313" key="7">
    <source>
        <dbReference type="Proteomes" id="UP000449092"/>
    </source>
</evidence>
<evidence type="ECO:0000256" key="5">
    <source>
        <dbReference type="HAMAP-Rule" id="MF_00374"/>
    </source>
</evidence>
<dbReference type="Proteomes" id="UP000449092">
    <property type="component" value="Unassembled WGS sequence"/>
</dbReference>
<dbReference type="Gene3D" id="1.10.287.310">
    <property type="match status" value="1"/>
</dbReference>
<keyword evidence="2 5" id="KW-0689">Ribosomal protein</keyword>
<protein>
    <recommendedName>
        <fullName evidence="4 5">Large ribosomal subunit protein uL29</fullName>
    </recommendedName>
</protein>
<evidence type="ECO:0000256" key="1">
    <source>
        <dbReference type="ARBA" id="ARBA00009254"/>
    </source>
</evidence>
<gene>
    <name evidence="5 6" type="primary">rpmC</name>
    <name evidence="6" type="ORF">F4X82_03190</name>
</gene>
<evidence type="ECO:0000256" key="3">
    <source>
        <dbReference type="ARBA" id="ARBA00023274"/>
    </source>
</evidence>
<evidence type="ECO:0000256" key="2">
    <source>
        <dbReference type="ARBA" id="ARBA00022980"/>
    </source>
</evidence>
<dbReference type="AlphaFoldDB" id="A0A845DCV7"/>
<dbReference type="SUPFAM" id="SSF46561">
    <property type="entry name" value="Ribosomal protein L29 (L29p)"/>
    <property type="match status" value="1"/>
</dbReference>
<dbReference type="GO" id="GO:0003735">
    <property type="term" value="F:structural constituent of ribosome"/>
    <property type="evidence" value="ECO:0007669"/>
    <property type="project" value="InterPro"/>
</dbReference>
<name>A0A845DCV7_9BACT</name>
<keyword evidence="3 5" id="KW-0687">Ribonucleoprotein</keyword>
<reference evidence="6 7" key="1">
    <citation type="submission" date="2019-09" db="EMBL/GenBank/DDBJ databases">
        <title>Characterisation of the sponge microbiome using genome-centric metagenomics.</title>
        <authorList>
            <person name="Engelberts J.P."/>
            <person name="Robbins S.J."/>
            <person name="De Goeij J.M."/>
            <person name="Aranda M."/>
            <person name="Bell S.C."/>
            <person name="Webster N.S."/>
        </authorList>
    </citation>
    <scope>NUCLEOTIDE SEQUENCE [LARGE SCALE GENOMIC DNA]</scope>
    <source>
        <strain evidence="6">SB0662_bin_43</strain>
    </source>
</reference>
<dbReference type="GO" id="GO:0005840">
    <property type="term" value="C:ribosome"/>
    <property type="evidence" value="ECO:0007669"/>
    <property type="project" value="UniProtKB-KW"/>
</dbReference>
<dbReference type="GO" id="GO:1990904">
    <property type="term" value="C:ribonucleoprotein complex"/>
    <property type="evidence" value="ECO:0007669"/>
    <property type="project" value="UniProtKB-KW"/>
</dbReference>
<dbReference type="EMBL" id="VXOY01000027">
    <property type="protein sequence ID" value="MYE38494.1"/>
    <property type="molecule type" value="Genomic_DNA"/>
</dbReference>